<dbReference type="RefSeq" id="WP_344834092.1">
    <property type="nucleotide sequence ID" value="NZ_BAAAUV010000017.1"/>
</dbReference>
<evidence type="ECO:0000313" key="2">
    <source>
        <dbReference type="EMBL" id="GAA3227392.1"/>
    </source>
</evidence>
<proteinExistence type="predicted"/>
<evidence type="ECO:0000256" key="1">
    <source>
        <dbReference type="SAM" id="Coils"/>
    </source>
</evidence>
<protein>
    <submittedName>
        <fullName evidence="2">Uncharacterized protein</fullName>
    </submittedName>
</protein>
<keyword evidence="1" id="KW-0175">Coiled coil</keyword>
<accession>A0ABP6QGH4</accession>
<keyword evidence="3" id="KW-1185">Reference proteome</keyword>
<dbReference type="SUPFAM" id="SSF53335">
    <property type="entry name" value="S-adenosyl-L-methionine-dependent methyltransferases"/>
    <property type="match status" value="1"/>
</dbReference>
<name>A0ABP6QGH4_9ACTN</name>
<sequence>MSAMSGVRLIGGELVAGSDLGGVLPGGAAVTALLGRAVPAGSRVLLCGPHEERVLEWLLDRRAHVSYLVRSLPDAQEIALRRAEDEELAVLCGGLAKMEGEGPFDAVIAAGGLTRLNTPDSSPLTWAESLEVLTGLLAENGRMLLTADNGFGVHRLADPDPETAENWQVEQDPTLPGDLEDFASRLGVGSDRCFAAYPGPFAPTLLLGTERLGDFALAGVLVARSLGVRYARTPVLFDPGEPAVRALRQGRGADFAPGWLAVTGPEPLPSGLAVEGHGAWSVPVELHRAREGWERLPLSGEAGAAGLALRDPALLAGPVPGGRLLEDELVEACARGDLPALRASLRAYAAWLDGQPSPAFATPRDVVFGGEGFEVLDPSWDWAEPVPAGLALARSMWLLAHRLCSGGLRHPWPATLDLTAIATTLLAMAGRPEDRIHLREAVLLEAAITAVREELSPAGQSRLAADLEEGASRTIPSHRDALIARRRALAELEESLRRTDWLNTALLEREAELRDLRTELAAAKKETAAARRDLARVKDVLAGAQRDLKAVKENLRTLRGSRSFKMGRLATAPARAVRRVRP</sequence>
<reference evidence="3" key="1">
    <citation type="journal article" date="2019" name="Int. J. Syst. Evol. Microbiol.">
        <title>The Global Catalogue of Microorganisms (GCM) 10K type strain sequencing project: providing services to taxonomists for standard genome sequencing and annotation.</title>
        <authorList>
            <consortium name="The Broad Institute Genomics Platform"/>
            <consortium name="The Broad Institute Genome Sequencing Center for Infectious Disease"/>
            <person name="Wu L."/>
            <person name="Ma J."/>
        </authorList>
    </citation>
    <scope>NUCLEOTIDE SEQUENCE [LARGE SCALE GENOMIC DNA]</scope>
    <source>
        <strain evidence="3">JCM 9377</strain>
    </source>
</reference>
<dbReference type="Proteomes" id="UP001501237">
    <property type="component" value="Unassembled WGS sequence"/>
</dbReference>
<dbReference type="InterPro" id="IPR029063">
    <property type="entry name" value="SAM-dependent_MTases_sf"/>
</dbReference>
<dbReference type="Gene3D" id="3.40.50.150">
    <property type="entry name" value="Vaccinia Virus protein VP39"/>
    <property type="match status" value="1"/>
</dbReference>
<feature type="coiled-coil region" evidence="1">
    <location>
        <begin position="506"/>
        <end position="561"/>
    </location>
</feature>
<organism evidence="2 3">
    <name type="scientific">Actinocorallia longicatena</name>
    <dbReference type="NCBI Taxonomy" id="111803"/>
    <lineage>
        <taxon>Bacteria</taxon>
        <taxon>Bacillati</taxon>
        <taxon>Actinomycetota</taxon>
        <taxon>Actinomycetes</taxon>
        <taxon>Streptosporangiales</taxon>
        <taxon>Thermomonosporaceae</taxon>
        <taxon>Actinocorallia</taxon>
    </lineage>
</organism>
<evidence type="ECO:0000313" key="3">
    <source>
        <dbReference type="Proteomes" id="UP001501237"/>
    </source>
</evidence>
<gene>
    <name evidence="2" type="ORF">GCM10010468_56170</name>
</gene>
<dbReference type="EMBL" id="BAAAUV010000017">
    <property type="protein sequence ID" value="GAA3227392.1"/>
    <property type="molecule type" value="Genomic_DNA"/>
</dbReference>
<comment type="caution">
    <text evidence="2">The sequence shown here is derived from an EMBL/GenBank/DDBJ whole genome shotgun (WGS) entry which is preliminary data.</text>
</comment>